<name>A0A855X736_9BACT</name>
<reference evidence="2 3" key="1">
    <citation type="journal article" date="2018" name="ISME J.">
        <title>A methanotrophic archaeon couples anaerobic oxidation of methane to Fe(III) reduction.</title>
        <authorList>
            <person name="Cai C."/>
            <person name="Leu A.O."/>
            <person name="Xie G.J."/>
            <person name="Guo J."/>
            <person name="Feng Y."/>
            <person name="Zhao J.X."/>
            <person name="Tyson G.W."/>
            <person name="Yuan Z."/>
            <person name="Hu S."/>
        </authorList>
    </citation>
    <scope>NUCLEOTIDE SEQUENCE [LARGE SCALE GENOMIC DNA]</scope>
    <source>
        <strain evidence="2">FeB_12</strain>
    </source>
</reference>
<dbReference type="Gene3D" id="3.30.450.40">
    <property type="match status" value="1"/>
</dbReference>
<sequence length="710" mass="76935">MGGVISGTEMRLSSPAEAGLSPNARLYVATGSPLLFRRAGRLEQLHFDASWLYVPAFHPSGAADVHAAAVSDVALGGMIDLEDWAAYPIVAGGETVGQIVLPRNEEPHLDQDHLVTLAGSLSTEFERDTCARPAVSELFVRNLFQRDAGPQQFTKRLLSLLSLEWPGSCAGTYVEYQGMHHLLLATGEVSRYYRLTRQLPLDKATEFAAACARKQPFLPAELLPDQATFLTSAPDLFYVHAGWQSERSPQYIVVVGPGDLGRRIARRLREICALTSSLHESQFITTTEVFDEYQQLSRTAVESTQLNAILSSTVERLGKQMQLSRIGYALFNGDNTGTNAHVFLTCPNGETTHAERDSLDIPDAVIKKIREGQPELIPDLTSGGLSETQSRQRYLDNVVSEYCMPVETSRGVVGVLALGSSVAGDYLARAVPTASAVAGLVSLWCAMEELVSKPVEPCDVINSAPDTGVRLSTIRRLAESHLHGLSESVSAAIGQAELLRDARRLDDPVIEAQRQSAAAETLCAVADGLDAHLSGLRQVCALTVQPDSRVNCSEAMSAIPAVMAGLIRHVKDSKNIDLQIETDVEPNLIVSARDLYDYLVPFVMTVVEQAICSGRIALSARGNEHTVTFSVRFRQRLLGGLEVPRLLTELYPHCELILQDSGSGQMIVGESTLIFQSEGSDGFLVSIDCIRRETSDPPGNGENQTGKGNG</sequence>
<dbReference type="EMBL" id="PQAP01000001">
    <property type="protein sequence ID" value="PWB76435.1"/>
    <property type="molecule type" value="Genomic_DNA"/>
</dbReference>
<feature type="domain" description="GAF" evidence="1">
    <location>
        <begin position="305"/>
        <end position="455"/>
    </location>
</feature>
<dbReference type="InterPro" id="IPR029016">
    <property type="entry name" value="GAF-like_dom_sf"/>
</dbReference>
<comment type="caution">
    <text evidence="2">The sequence shown here is derived from an EMBL/GenBank/DDBJ whole genome shotgun (WGS) entry which is preliminary data.</text>
</comment>
<evidence type="ECO:0000313" key="2">
    <source>
        <dbReference type="EMBL" id="PWB76435.1"/>
    </source>
</evidence>
<proteinExistence type="predicted"/>
<organism evidence="2 3">
    <name type="scientific">candidate division GN15 bacterium</name>
    <dbReference type="NCBI Taxonomy" id="2072418"/>
    <lineage>
        <taxon>Bacteria</taxon>
        <taxon>candidate division GN15</taxon>
    </lineage>
</organism>
<dbReference type="SUPFAM" id="SSF55781">
    <property type="entry name" value="GAF domain-like"/>
    <property type="match status" value="1"/>
</dbReference>
<evidence type="ECO:0000313" key="3">
    <source>
        <dbReference type="Proteomes" id="UP000250918"/>
    </source>
</evidence>
<protein>
    <recommendedName>
        <fullName evidence="1">GAF domain-containing protein</fullName>
    </recommendedName>
</protein>
<gene>
    <name evidence="2" type="ORF">C3F09_00255</name>
</gene>
<accession>A0A855X736</accession>
<dbReference type="Proteomes" id="UP000250918">
    <property type="component" value="Unassembled WGS sequence"/>
</dbReference>
<evidence type="ECO:0000259" key="1">
    <source>
        <dbReference type="SMART" id="SM00065"/>
    </source>
</evidence>
<dbReference type="AlphaFoldDB" id="A0A855X736"/>
<dbReference type="InterPro" id="IPR003018">
    <property type="entry name" value="GAF"/>
</dbReference>
<dbReference type="SMART" id="SM00065">
    <property type="entry name" value="GAF"/>
    <property type="match status" value="1"/>
</dbReference>